<evidence type="ECO:0000256" key="5">
    <source>
        <dbReference type="ARBA" id="ARBA00022763"/>
    </source>
</evidence>
<name>A0A6N7W5G9_9ACTO</name>
<evidence type="ECO:0000256" key="11">
    <source>
        <dbReference type="ARBA" id="ARBA00038000"/>
    </source>
</evidence>
<evidence type="ECO:0000256" key="12">
    <source>
        <dbReference type="ARBA" id="ARBA00039316"/>
    </source>
</evidence>
<organism evidence="14 15">
    <name type="scientific">Scrofimicrobium canadense</name>
    <dbReference type="NCBI Taxonomy" id="2652290"/>
    <lineage>
        <taxon>Bacteria</taxon>
        <taxon>Bacillati</taxon>
        <taxon>Actinomycetota</taxon>
        <taxon>Actinomycetes</taxon>
        <taxon>Actinomycetales</taxon>
        <taxon>Actinomycetaceae</taxon>
        <taxon>Scrofimicrobium</taxon>
    </lineage>
</organism>
<dbReference type="Gene3D" id="3.40.50.300">
    <property type="entry name" value="P-loop containing nucleotide triphosphate hydrolases"/>
    <property type="match status" value="1"/>
</dbReference>
<dbReference type="GO" id="GO:0005524">
    <property type="term" value="F:ATP binding"/>
    <property type="evidence" value="ECO:0007669"/>
    <property type="project" value="UniProtKB-KW"/>
</dbReference>
<dbReference type="AlphaFoldDB" id="A0A6N7W5G9"/>
<evidence type="ECO:0000256" key="9">
    <source>
        <dbReference type="ARBA" id="ARBA00023125"/>
    </source>
</evidence>
<dbReference type="SUPFAM" id="SSF52540">
    <property type="entry name" value="P-loop containing nucleoside triphosphate hydrolases"/>
    <property type="match status" value="1"/>
</dbReference>
<dbReference type="GO" id="GO:0004518">
    <property type="term" value="F:nuclease activity"/>
    <property type="evidence" value="ECO:0007669"/>
    <property type="project" value="UniProtKB-KW"/>
</dbReference>
<evidence type="ECO:0000256" key="2">
    <source>
        <dbReference type="ARBA" id="ARBA00022490"/>
    </source>
</evidence>
<comment type="caution">
    <text evidence="14">The sequence shown here is derived from an EMBL/GenBank/DDBJ whole genome shotgun (WGS) entry which is preliminary data.</text>
</comment>
<evidence type="ECO:0000256" key="10">
    <source>
        <dbReference type="ARBA" id="ARBA00023204"/>
    </source>
</evidence>
<dbReference type="GO" id="GO:0005737">
    <property type="term" value="C:cytoplasm"/>
    <property type="evidence" value="ECO:0007669"/>
    <property type="project" value="UniProtKB-SubCell"/>
</dbReference>
<dbReference type="InterPro" id="IPR027417">
    <property type="entry name" value="P-loop_NTPase"/>
</dbReference>
<reference evidence="14 15" key="1">
    <citation type="submission" date="2019-08" db="EMBL/GenBank/DDBJ databases">
        <title>In-depth cultivation of the pig gut microbiome towards novel bacterial diversity and tailored functional studies.</title>
        <authorList>
            <person name="Wylensek D."/>
            <person name="Hitch T.C.A."/>
            <person name="Clavel T."/>
        </authorList>
    </citation>
    <scope>NUCLEOTIDE SEQUENCE [LARGE SCALE GENOMIC DNA]</scope>
    <source>
        <strain evidence="14 15">WB03_NA08</strain>
    </source>
</reference>
<gene>
    <name evidence="14" type="ORF">FYJ24_03055</name>
</gene>
<evidence type="ECO:0000256" key="13">
    <source>
        <dbReference type="ARBA" id="ARBA00042156"/>
    </source>
</evidence>
<evidence type="ECO:0000256" key="7">
    <source>
        <dbReference type="ARBA" id="ARBA00022840"/>
    </source>
</evidence>
<evidence type="ECO:0000256" key="1">
    <source>
        <dbReference type="ARBA" id="ARBA00004496"/>
    </source>
</evidence>
<sequence length="143" mass="15496">MDWMNMPLTQLHRTVANINNAEVAPLLTAIRERLDAIEEVGLGYLSLSRESTTLSGGEAQRIKVIRYLGSALSDVCYVFDEPSAGLHPHDVHRLLKLLKKLRDAHNAIIVVEHNKTVIDAADHVVDLGPGAGISGGAMGLLKV</sequence>
<keyword evidence="2" id="KW-0963">Cytoplasm</keyword>
<dbReference type="GO" id="GO:0003677">
    <property type="term" value="F:DNA binding"/>
    <property type="evidence" value="ECO:0007669"/>
    <property type="project" value="UniProtKB-KW"/>
</dbReference>
<keyword evidence="3" id="KW-0677">Repeat</keyword>
<keyword evidence="6" id="KW-0228">DNA excision</keyword>
<keyword evidence="5" id="KW-0227">DNA damage</keyword>
<protein>
    <recommendedName>
        <fullName evidence="12">UvrABC system protein A</fullName>
    </recommendedName>
    <alternativeName>
        <fullName evidence="13">Excinuclease ABC subunit A</fullName>
    </alternativeName>
</protein>
<dbReference type="EMBL" id="VULO01000003">
    <property type="protein sequence ID" value="MSS83753.1"/>
    <property type="molecule type" value="Genomic_DNA"/>
</dbReference>
<evidence type="ECO:0000256" key="6">
    <source>
        <dbReference type="ARBA" id="ARBA00022769"/>
    </source>
</evidence>
<evidence type="ECO:0000313" key="14">
    <source>
        <dbReference type="EMBL" id="MSS83753.1"/>
    </source>
</evidence>
<comment type="subcellular location">
    <subcellularLocation>
        <location evidence="1">Cytoplasm</location>
    </subcellularLocation>
</comment>
<dbReference type="PANTHER" id="PTHR43152">
    <property type="entry name" value="UVRABC SYSTEM PROTEIN A"/>
    <property type="match status" value="1"/>
</dbReference>
<keyword evidence="8" id="KW-0267">Excision nuclease</keyword>
<dbReference type="PANTHER" id="PTHR43152:SF2">
    <property type="entry name" value="DRUG RESISTANCE ABC TRANSPORTER"/>
    <property type="match status" value="1"/>
</dbReference>
<evidence type="ECO:0000313" key="15">
    <source>
        <dbReference type="Proteomes" id="UP000470875"/>
    </source>
</evidence>
<accession>A0A6N7W5G9</accession>
<keyword evidence="15" id="KW-1185">Reference proteome</keyword>
<keyword evidence="9" id="KW-0238">DNA-binding</keyword>
<keyword evidence="10" id="KW-0234">DNA repair</keyword>
<proteinExistence type="inferred from homology"/>
<evidence type="ECO:0000256" key="8">
    <source>
        <dbReference type="ARBA" id="ARBA00022881"/>
    </source>
</evidence>
<keyword evidence="4" id="KW-0547">Nucleotide-binding</keyword>
<dbReference type="RefSeq" id="WP_154543493.1">
    <property type="nucleotide sequence ID" value="NZ_VULO01000003.1"/>
</dbReference>
<dbReference type="Proteomes" id="UP000470875">
    <property type="component" value="Unassembled WGS sequence"/>
</dbReference>
<evidence type="ECO:0000256" key="3">
    <source>
        <dbReference type="ARBA" id="ARBA00022737"/>
    </source>
</evidence>
<dbReference type="GO" id="GO:0006281">
    <property type="term" value="P:DNA repair"/>
    <property type="evidence" value="ECO:0007669"/>
    <property type="project" value="UniProtKB-KW"/>
</dbReference>
<keyword evidence="7" id="KW-0067">ATP-binding</keyword>
<comment type="similarity">
    <text evidence="11">Belongs to the ABC transporter superfamily. UvrA family.</text>
</comment>
<evidence type="ECO:0000256" key="4">
    <source>
        <dbReference type="ARBA" id="ARBA00022741"/>
    </source>
</evidence>